<reference evidence="2" key="1">
    <citation type="submission" date="2017-12" db="EMBL/GenBank/DDBJ databases">
        <title>Gene loss provides genomic basis for host adaptation in cereal stripe rust fungi.</title>
        <authorList>
            <person name="Xia C."/>
        </authorList>
    </citation>
    <scope>NUCLEOTIDE SEQUENCE [LARGE SCALE GENOMIC DNA]</scope>
    <source>
        <strain evidence="2">93-210</strain>
    </source>
</reference>
<evidence type="ECO:0000313" key="2">
    <source>
        <dbReference type="EMBL" id="POW17668.1"/>
    </source>
</evidence>
<keyword evidence="3" id="KW-1185">Reference proteome</keyword>
<name>A0A2S4W7D5_9BASI</name>
<comment type="caution">
    <text evidence="2">The sequence shown here is derived from an EMBL/GenBank/DDBJ whole genome shotgun (WGS) entry which is preliminary data.</text>
</comment>
<dbReference type="AlphaFoldDB" id="A0A2S4W7D5"/>
<dbReference type="PANTHER" id="PTHR33050:SF7">
    <property type="entry name" value="RIBONUCLEASE H"/>
    <property type="match status" value="1"/>
</dbReference>
<feature type="region of interest" description="Disordered" evidence="1">
    <location>
        <begin position="1"/>
        <end position="42"/>
    </location>
</feature>
<feature type="compositionally biased region" description="Polar residues" evidence="1">
    <location>
        <begin position="63"/>
        <end position="113"/>
    </location>
</feature>
<proteinExistence type="predicted"/>
<protein>
    <submittedName>
        <fullName evidence="2">Uncharacterized protein</fullName>
    </submittedName>
</protein>
<sequence length="735" mass="82667">MANHLQELSNALKKATRNFTGEEPNTAKRTPRQDLEDNQTQEDLALAGGCNADNVSSLLHSMVGKQSTKASSKSFPTTSGKVIPNNQTPLSNESAISHQANEPQDATSNSANQGVGEDSPDEIDDEFVQQLRKVPEVSAEQRDKARTSETIPIITTNSDEKEAIWAKVKEAQDKGDEFLVRILLKAYGDLDNIERCAAQRPSATKTSSANPILLTVDRSPQLPTVETETEDDLIYAVGTVTSHQDIGFTPYLDENIRKLKAPLPLTIFDKEWQKEAWSIHVHLKHPRSSEDKAYKGHAWLSEWTQTRTKWTSNHRSFHLTLRDSYGKVRFAAKLLKHKENCDAIADQYGFMTAFRYDMEVRKNTFLHRIPSKDGAAVSDIEVRQELIIEMCYTTVRTNMEAAWIDNYYASGGTHAFIDPETGKPWPPTRSQSYGGGGIGRDRDFISPSHLPNYGYAQHYQPVPFANGFAPGPSHPHEHSYPTFAFGGNHEQYYNSGAGYHNQVGFPNAPGQQPPPQGPRKRQRGYQGSNFIDGFVDRRAAKKDNQERGGNNNRNPKKCNPWPRAITCEMNVAEWQQALKNAGLLPELQMVIDGFTNGFDQGIPEHRLGNLPWYTPDNYSSAIQAREKIQGSIEEEVGAGRMFGPFTHEEASKEFKFFRTNPLGSVVNSDGKVRPINDLSHPKHDKHIRSVNSFVDKSEFTTTWDDFKIVAAFFKENKAPFQLAIFDWEKAYRHLV</sequence>
<organism evidence="2 3">
    <name type="scientific">Puccinia striiformis</name>
    <dbReference type="NCBI Taxonomy" id="27350"/>
    <lineage>
        <taxon>Eukaryota</taxon>
        <taxon>Fungi</taxon>
        <taxon>Dikarya</taxon>
        <taxon>Basidiomycota</taxon>
        <taxon>Pucciniomycotina</taxon>
        <taxon>Pucciniomycetes</taxon>
        <taxon>Pucciniales</taxon>
        <taxon>Pucciniaceae</taxon>
        <taxon>Puccinia</taxon>
    </lineage>
</organism>
<dbReference type="VEuPathDB" id="FungiDB:PSHT_13828"/>
<dbReference type="EMBL" id="PKSL01000002">
    <property type="protein sequence ID" value="POW17668.1"/>
    <property type="molecule type" value="Genomic_DNA"/>
</dbReference>
<dbReference type="InterPro" id="IPR052055">
    <property type="entry name" value="Hepadnavirus_pol/RT"/>
</dbReference>
<accession>A0A2S4W7D5</accession>
<feature type="region of interest" description="Disordered" evidence="1">
    <location>
        <begin position="496"/>
        <end position="535"/>
    </location>
</feature>
<evidence type="ECO:0000256" key="1">
    <source>
        <dbReference type="SAM" id="MobiDB-lite"/>
    </source>
</evidence>
<dbReference type="VEuPathDB" id="FungiDB:PSTT_00515"/>
<feature type="region of interest" description="Disordered" evidence="1">
    <location>
        <begin position="63"/>
        <end position="121"/>
    </location>
</feature>
<evidence type="ECO:0000313" key="3">
    <source>
        <dbReference type="Proteomes" id="UP000239156"/>
    </source>
</evidence>
<dbReference type="PANTHER" id="PTHR33050">
    <property type="entry name" value="REVERSE TRANSCRIPTASE DOMAIN-CONTAINING PROTEIN"/>
    <property type="match status" value="1"/>
</dbReference>
<gene>
    <name evidence="2" type="ORF">PSTT_00515</name>
</gene>
<dbReference type="Proteomes" id="UP000239156">
    <property type="component" value="Unassembled WGS sequence"/>
</dbReference>